<proteinExistence type="predicted"/>
<feature type="compositionally biased region" description="Low complexity" evidence="1">
    <location>
        <begin position="1"/>
        <end position="12"/>
    </location>
</feature>
<name>A0A6V7NXL4_ANACO</name>
<feature type="compositionally biased region" description="Low complexity" evidence="1">
    <location>
        <begin position="20"/>
        <end position="32"/>
    </location>
</feature>
<dbReference type="AlphaFoldDB" id="A0A6V7NXL4"/>
<feature type="region of interest" description="Disordered" evidence="1">
    <location>
        <begin position="1"/>
        <end position="220"/>
    </location>
</feature>
<dbReference type="EMBL" id="LR862143">
    <property type="protein sequence ID" value="CAD1823343.1"/>
    <property type="molecule type" value="Genomic_DNA"/>
</dbReference>
<organism evidence="2">
    <name type="scientific">Ananas comosus var. bracteatus</name>
    <name type="common">red pineapple</name>
    <dbReference type="NCBI Taxonomy" id="296719"/>
    <lineage>
        <taxon>Eukaryota</taxon>
        <taxon>Viridiplantae</taxon>
        <taxon>Streptophyta</taxon>
        <taxon>Embryophyta</taxon>
        <taxon>Tracheophyta</taxon>
        <taxon>Spermatophyta</taxon>
        <taxon>Magnoliopsida</taxon>
        <taxon>Liliopsida</taxon>
        <taxon>Poales</taxon>
        <taxon>Bromeliaceae</taxon>
        <taxon>Bromelioideae</taxon>
        <taxon>Ananas</taxon>
    </lineage>
</organism>
<feature type="compositionally biased region" description="Low complexity" evidence="1">
    <location>
        <begin position="86"/>
        <end position="107"/>
    </location>
</feature>
<evidence type="ECO:0000256" key="1">
    <source>
        <dbReference type="SAM" id="MobiDB-lite"/>
    </source>
</evidence>
<feature type="compositionally biased region" description="Gly residues" evidence="1">
    <location>
        <begin position="197"/>
        <end position="220"/>
    </location>
</feature>
<sequence length="292" mass="30167">MKQPLTGAVGARAGRRRRTASAPTGDGSSRSEGSGGGAGRRRAAAGGAAAEIKPAQLLSGSRAPAARRRSEELGTATDRRRRPRGRPSTLRWAAAALGGSAAPRLARTGLDGCRSSQRRPAACVDDGEARRRSPGSAGRRRGRRKVVAAPETRGWPGSVWADPGWPQLPQAAPATSGDGRSRGKNVLEVDHGPGLPSRGGGASLPALGQGGGEGGREGGLGRLLAGFRRRSSSPAAGRAHGHGRAQLGRLGWSGMGMVKGMVGGEIVKDRLLGRMREEKIERLILIIHQNDG</sequence>
<reference evidence="2" key="1">
    <citation type="submission" date="2020-07" db="EMBL/GenBank/DDBJ databases">
        <authorList>
            <person name="Lin J."/>
        </authorList>
    </citation>
    <scope>NUCLEOTIDE SEQUENCE</scope>
</reference>
<feature type="compositionally biased region" description="Basic and acidic residues" evidence="1">
    <location>
        <begin position="179"/>
        <end position="191"/>
    </location>
</feature>
<protein>
    <submittedName>
        <fullName evidence="2">Uncharacterized protein</fullName>
    </submittedName>
</protein>
<accession>A0A6V7NXL4</accession>
<evidence type="ECO:0000313" key="2">
    <source>
        <dbReference type="EMBL" id="CAD1823343.1"/>
    </source>
</evidence>
<gene>
    <name evidence="2" type="ORF">CB5_LOCUS6554</name>
</gene>